<dbReference type="GO" id="GO:0043683">
    <property type="term" value="P:type IV pilus assembly"/>
    <property type="evidence" value="ECO:0007669"/>
    <property type="project" value="InterPro"/>
</dbReference>
<dbReference type="PRINTS" id="PR00813">
    <property type="entry name" value="BCTERIALGSPG"/>
</dbReference>
<dbReference type="AlphaFoldDB" id="A0A3N2RIL0"/>
<gene>
    <name evidence="3" type="ORF">D9T17_10010</name>
</gene>
<dbReference type="RefSeq" id="WP_123647280.1">
    <property type="nucleotide sequence ID" value="NZ_RCTY01000023.1"/>
</dbReference>
<dbReference type="InterPro" id="IPR045584">
    <property type="entry name" value="Pilin-like"/>
</dbReference>
<keyword evidence="1" id="KW-0488">Methylation</keyword>
<dbReference type="PROSITE" id="PS00409">
    <property type="entry name" value="PROKAR_NTER_METHYL"/>
    <property type="match status" value="1"/>
</dbReference>
<dbReference type="InterPro" id="IPR000983">
    <property type="entry name" value="Bac_GSPG_pilin"/>
</dbReference>
<dbReference type="Gene3D" id="3.30.700.10">
    <property type="entry name" value="Glycoprotein, Type 4 Pilin"/>
    <property type="match status" value="1"/>
</dbReference>
<dbReference type="InterPro" id="IPR031982">
    <property type="entry name" value="PilE-like"/>
</dbReference>
<reference evidence="3 4" key="1">
    <citation type="submission" date="2018-10" db="EMBL/GenBank/DDBJ databases">
        <title>The genome of Lysobacter enzymogenes OH11.</title>
        <authorList>
            <person name="Liu F."/>
            <person name="Zhao Y."/>
            <person name="Qian G."/>
            <person name="Chen Y."/>
            <person name="Xu H."/>
        </authorList>
    </citation>
    <scope>NUCLEOTIDE SEQUENCE [LARGE SCALE GENOMIC DNA]</scope>
    <source>
        <strain evidence="3 4">OH11</strain>
    </source>
</reference>
<dbReference type="Pfam" id="PF16732">
    <property type="entry name" value="ComP_DUS"/>
    <property type="match status" value="1"/>
</dbReference>
<keyword evidence="2" id="KW-1133">Transmembrane helix</keyword>
<dbReference type="PANTHER" id="PTHR30093">
    <property type="entry name" value="GENERAL SECRETION PATHWAY PROTEIN G"/>
    <property type="match status" value="1"/>
</dbReference>
<dbReference type="EMBL" id="RCTY01000023">
    <property type="protein sequence ID" value="ROU07287.1"/>
    <property type="molecule type" value="Genomic_DNA"/>
</dbReference>
<proteinExistence type="predicted"/>
<evidence type="ECO:0000313" key="4">
    <source>
        <dbReference type="Proteomes" id="UP000275910"/>
    </source>
</evidence>
<dbReference type="Proteomes" id="UP000275910">
    <property type="component" value="Unassembled WGS sequence"/>
</dbReference>
<dbReference type="GO" id="GO:0015628">
    <property type="term" value="P:protein secretion by the type II secretion system"/>
    <property type="evidence" value="ECO:0007669"/>
    <property type="project" value="InterPro"/>
</dbReference>
<name>A0A3N2RIL0_LYSEN</name>
<dbReference type="NCBIfam" id="TIGR02532">
    <property type="entry name" value="IV_pilin_GFxxxE"/>
    <property type="match status" value="1"/>
</dbReference>
<evidence type="ECO:0000313" key="3">
    <source>
        <dbReference type="EMBL" id="ROU07287.1"/>
    </source>
</evidence>
<protein>
    <submittedName>
        <fullName evidence="3">Type IV pilin protein</fullName>
    </submittedName>
</protein>
<feature type="transmembrane region" description="Helical" evidence="2">
    <location>
        <begin position="21"/>
        <end position="39"/>
    </location>
</feature>
<dbReference type="PANTHER" id="PTHR30093:SF47">
    <property type="entry name" value="TYPE IV PILUS NON-CORE MINOR PILIN PILE"/>
    <property type="match status" value="1"/>
</dbReference>
<evidence type="ECO:0000256" key="1">
    <source>
        <dbReference type="ARBA" id="ARBA00022481"/>
    </source>
</evidence>
<keyword evidence="2" id="KW-0812">Transmembrane</keyword>
<dbReference type="InterPro" id="IPR012902">
    <property type="entry name" value="N_methyl_site"/>
</dbReference>
<accession>A0A3N2RIL0</accession>
<dbReference type="Pfam" id="PF07963">
    <property type="entry name" value="N_methyl"/>
    <property type="match status" value="1"/>
</dbReference>
<dbReference type="SUPFAM" id="SSF54523">
    <property type="entry name" value="Pili subunits"/>
    <property type="match status" value="1"/>
</dbReference>
<comment type="caution">
    <text evidence="3">The sequence shown here is derived from an EMBL/GenBank/DDBJ whole genome shotgun (WGS) entry which is preliminary data.</text>
</comment>
<dbReference type="GO" id="GO:0015627">
    <property type="term" value="C:type II protein secretion system complex"/>
    <property type="evidence" value="ECO:0007669"/>
    <property type="project" value="InterPro"/>
</dbReference>
<keyword evidence="2" id="KW-0472">Membrane</keyword>
<evidence type="ECO:0000256" key="2">
    <source>
        <dbReference type="SAM" id="Phobius"/>
    </source>
</evidence>
<sequence length="143" mass="15347">MNASIVPCARRRSRGFTLIELMIAVTIVGVIAAIAIPTYDSSIRKARRGQAKADLVEAAQMMERYYSLNGSYAGKTLKQIYGADQSPRSGSAHYGLSMVSDAKSFTITATPSTATGQNKDPCGTLSLDYKGAKTAAQEENCWN</sequence>
<organism evidence="3 4">
    <name type="scientific">Lysobacter enzymogenes</name>
    <dbReference type="NCBI Taxonomy" id="69"/>
    <lineage>
        <taxon>Bacteria</taxon>
        <taxon>Pseudomonadati</taxon>
        <taxon>Pseudomonadota</taxon>
        <taxon>Gammaproteobacteria</taxon>
        <taxon>Lysobacterales</taxon>
        <taxon>Lysobacteraceae</taxon>
        <taxon>Lysobacter</taxon>
    </lineage>
</organism>